<dbReference type="Proteomes" id="UP000094296">
    <property type="component" value="Unassembled WGS sequence"/>
</dbReference>
<dbReference type="Gene3D" id="1.20.5.340">
    <property type="match status" value="1"/>
</dbReference>
<keyword evidence="5" id="KW-1185">Reference proteome</keyword>
<evidence type="ECO:0000313" key="5">
    <source>
        <dbReference type="Proteomes" id="UP000094296"/>
    </source>
</evidence>
<feature type="coiled-coil region" evidence="1">
    <location>
        <begin position="66"/>
        <end position="135"/>
    </location>
</feature>
<evidence type="ECO:0000256" key="1">
    <source>
        <dbReference type="SAM" id="Coils"/>
    </source>
</evidence>
<keyword evidence="2" id="KW-0812">Transmembrane</keyword>
<dbReference type="EMBL" id="MIJE01000001">
    <property type="protein sequence ID" value="OEF98609.1"/>
    <property type="molecule type" value="Genomic_DNA"/>
</dbReference>
<organism evidence="4 5">
    <name type="scientific">Desulfuribacillus alkaliarsenatis</name>
    <dbReference type="NCBI Taxonomy" id="766136"/>
    <lineage>
        <taxon>Bacteria</taxon>
        <taxon>Bacillati</taxon>
        <taxon>Bacillota</taxon>
        <taxon>Desulfuribacillia</taxon>
        <taxon>Desulfuribacillales</taxon>
        <taxon>Desulfuribacillaceae</taxon>
        <taxon>Desulfuribacillus</taxon>
    </lineage>
</organism>
<reference evidence="4 5" key="1">
    <citation type="submission" date="2016-09" db="EMBL/GenBank/DDBJ databases">
        <title>Draft genome sequence for the type strain of Desulfuribacillus alkaliarsenatis AHT28, an obligately anaerobic, sulfidogenic bacterium isolated from Russian soda lake sediments.</title>
        <authorList>
            <person name="Abin C.A."/>
            <person name="Hollibaugh J.T."/>
        </authorList>
    </citation>
    <scope>NUCLEOTIDE SEQUENCE [LARGE SCALE GENOMIC DNA]</scope>
    <source>
        <strain evidence="4 5">AHT28</strain>
    </source>
</reference>
<dbReference type="AlphaFoldDB" id="A0A1E5G675"/>
<dbReference type="Pfam" id="PF03448">
    <property type="entry name" value="MgtE_N"/>
    <property type="match status" value="2"/>
</dbReference>
<keyword evidence="2" id="KW-1133">Transmembrane helix</keyword>
<proteinExistence type="predicted"/>
<feature type="transmembrane region" description="Helical" evidence="2">
    <location>
        <begin position="14"/>
        <end position="39"/>
    </location>
</feature>
<dbReference type="InterPro" id="IPR038076">
    <property type="entry name" value="MgtE_N_sf"/>
</dbReference>
<keyword evidence="1" id="KW-0175">Coiled coil</keyword>
<feature type="domain" description="Magnesium transporter MgtE intracellular" evidence="3">
    <location>
        <begin position="137"/>
        <end position="196"/>
    </location>
</feature>
<dbReference type="SUPFAM" id="SSF158791">
    <property type="entry name" value="MgtE N-terminal domain-like"/>
    <property type="match status" value="2"/>
</dbReference>
<evidence type="ECO:0000259" key="3">
    <source>
        <dbReference type="Pfam" id="PF03448"/>
    </source>
</evidence>
<gene>
    <name evidence="4" type="ORF">BHF68_02795</name>
</gene>
<dbReference type="InterPro" id="IPR006668">
    <property type="entry name" value="Mg_transptr_MgtE_intracell_dom"/>
</dbReference>
<evidence type="ECO:0000256" key="2">
    <source>
        <dbReference type="SAM" id="Phobius"/>
    </source>
</evidence>
<dbReference type="Gene3D" id="1.25.60.10">
    <property type="entry name" value="MgtE N-terminal domain-like"/>
    <property type="match status" value="1"/>
</dbReference>
<protein>
    <recommendedName>
        <fullName evidence="3">Magnesium transporter MgtE intracellular domain-containing protein</fullName>
    </recommendedName>
</protein>
<dbReference type="RefSeq" id="WP_069642101.1">
    <property type="nucleotide sequence ID" value="NZ_MIJE01000001.1"/>
</dbReference>
<feature type="domain" description="Magnesium transporter MgtE intracellular" evidence="3">
    <location>
        <begin position="231"/>
        <end position="287"/>
    </location>
</feature>
<evidence type="ECO:0000313" key="4">
    <source>
        <dbReference type="EMBL" id="OEF98609.1"/>
    </source>
</evidence>
<dbReference type="OrthoDB" id="2381574at2"/>
<name>A0A1E5G675_9FIRM</name>
<keyword evidence="2" id="KW-0472">Membrane</keyword>
<accession>A0A1E5G675</accession>
<comment type="caution">
    <text evidence="4">The sequence shown here is derived from an EMBL/GenBank/DDBJ whole genome shotgun (WGS) entry which is preliminary data.</text>
</comment>
<dbReference type="STRING" id="766136.BHF68_02795"/>
<sequence length="289" mass="32423">MADSSEKNYSKLEWLFYIIILPMLFTAILSGVFMSFLGYDIAGTIRNALSAVPVVGNYIPDDPDRQLTAEEQIEQLQVDINNLENDIDNQLTIINELNSSLETRDNTIAALEQQIAELNKQLEGKLLDQQAWEENLAELARMYTSMPPNRAAPIISNLPDLEAIQILNQMNSADRAKILEQMNPIQAATLTSLMTARPDSESEEVAVLLAKIEQLNNQLDQRHRREERAQELASLYSNVSEERAAEVIAQMNNAEAVEILRQMSDVKRSSILGIMPSNRAAVLTQLLLN</sequence>
<feature type="coiled-coil region" evidence="1">
    <location>
        <begin position="205"/>
        <end position="232"/>
    </location>
</feature>